<dbReference type="Gene3D" id="3.10.410.10">
    <property type="entry name" value="Formyltetrahydrofolate synthetase, domain 3"/>
    <property type="match status" value="1"/>
</dbReference>
<dbReference type="Pfam" id="PF01268">
    <property type="entry name" value="FTHFS"/>
    <property type="match status" value="1"/>
</dbReference>
<dbReference type="EMBL" id="GEMB01000601">
    <property type="protein sequence ID" value="JAS02531.1"/>
    <property type="molecule type" value="Transcribed_RNA"/>
</dbReference>
<dbReference type="AlphaFoldDB" id="A0A161MDR5"/>
<evidence type="ECO:0000256" key="1">
    <source>
        <dbReference type="ARBA" id="ARBA00004777"/>
    </source>
</evidence>
<evidence type="ECO:0000256" key="6">
    <source>
        <dbReference type="ARBA" id="ARBA00022840"/>
    </source>
</evidence>
<dbReference type="CDD" id="cd00477">
    <property type="entry name" value="FTHFS"/>
    <property type="match status" value="1"/>
</dbReference>
<keyword evidence="7" id="KW-0560">Oxidoreductase</keyword>
<keyword evidence="3" id="KW-0554">One-carbon metabolism</keyword>
<evidence type="ECO:0000256" key="5">
    <source>
        <dbReference type="ARBA" id="ARBA00022741"/>
    </source>
</evidence>
<evidence type="ECO:0000256" key="4">
    <source>
        <dbReference type="ARBA" id="ARBA00022598"/>
    </source>
</evidence>
<name>A0A161MDR5_TRIIF</name>
<dbReference type="UniPathway" id="UPA00193"/>
<evidence type="ECO:0000256" key="2">
    <source>
        <dbReference type="ARBA" id="ARBA00012295"/>
    </source>
</evidence>
<dbReference type="PROSITE" id="PS00722">
    <property type="entry name" value="FTHFS_2"/>
    <property type="match status" value="1"/>
</dbReference>
<dbReference type="FunFam" id="3.40.50.300:FF:000245">
    <property type="entry name" value="C-1-tetrahydrofolate synthase, cytoplasmic"/>
    <property type="match status" value="1"/>
</dbReference>
<dbReference type="SUPFAM" id="SSF52540">
    <property type="entry name" value="P-loop containing nucleoside triphosphate hydrolases"/>
    <property type="match status" value="1"/>
</dbReference>
<reference evidence="7" key="2">
    <citation type="journal article" date="2017" name="J. Med. Entomol.">
        <title>Transcriptome Analysis of the Triatoma infestans (Hemiptera: Reduviidae) Integument.</title>
        <authorList>
            <person name="Calderon-Fernandez G.M."/>
            <person name="Moriconi D.E."/>
            <person name="Dulbecco A.B."/>
            <person name="Juarez M.P."/>
        </authorList>
    </citation>
    <scope>NUCLEOTIDE SEQUENCE</scope>
    <source>
        <strain evidence="7">Int1</strain>
        <tissue evidence="7">Integument</tissue>
    </source>
</reference>
<dbReference type="PROSITE" id="PS00721">
    <property type="entry name" value="FTHFS_1"/>
    <property type="match status" value="1"/>
</dbReference>
<keyword evidence="4 7" id="KW-0436">Ligase</keyword>
<reference evidence="7" key="1">
    <citation type="submission" date="2016-04" db="EMBL/GenBank/DDBJ databases">
        <authorList>
            <person name="Calderon-Fernandez G.M.Sr."/>
        </authorList>
    </citation>
    <scope>NUCLEOTIDE SEQUENCE</scope>
    <source>
        <strain evidence="7">Int1</strain>
        <tissue evidence="7">Integument</tissue>
    </source>
</reference>
<accession>A0A161MDR5</accession>
<keyword evidence="6" id="KW-0067">ATP-binding</keyword>
<dbReference type="EC" id="6.3.4.3" evidence="2"/>
<dbReference type="Gene3D" id="3.40.50.300">
    <property type="entry name" value="P-loop containing nucleotide triphosphate hydrolases"/>
    <property type="match status" value="2"/>
</dbReference>
<evidence type="ECO:0000256" key="3">
    <source>
        <dbReference type="ARBA" id="ARBA00022563"/>
    </source>
</evidence>
<dbReference type="GO" id="GO:0005524">
    <property type="term" value="F:ATP binding"/>
    <property type="evidence" value="ECO:0007669"/>
    <property type="project" value="UniProtKB-KW"/>
</dbReference>
<dbReference type="GO" id="GO:0004329">
    <property type="term" value="F:formate-tetrahydrofolate ligase activity"/>
    <property type="evidence" value="ECO:0007669"/>
    <property type="project" value="UniProtKB-EC"/>
</dbReference>
<dbReference type="GO" id="GO:0016491">
    <property type="term" value="F:oxidoreductase activity"/>
    <property type="evidence" value="ECO:0007669"/>
    <property type="project" value="UniProtKB-KW"/>
</dbReference>
<dbReference type="FunFam" id="3.40.50.300:FF:001522">
    <property type="entry name" value="Probable MIS1-C1-tetrahydrofolate synthase, mitochondrial"/>
    <property type="match status" value="1"/>
</dbReference>
<dbReference type="InterPro" id="IPR027417">
    <property type="entry name" value="P-loop_NTPase"/>
</dbReference>
<sequence length="602" mass="64321">MAGEVGIISSEVNCYGSKKAKLSMKILNRFKHRTDGKLVVVSGITPTPLGEGKSTTTVGLVQAFAAHKKINAIACLRQPSQGPTFGIKGGAAGGGYSQVIPMDEFNLHLTGDIHAVTAANNLLAAQLDARMLHEATQSNKGLFERLVPTVNGVKQFSKSQLRRLNRLGIQKTDPNSLTDNEKTEFARLNIDPSTISWNRVIDTNDRFLREITVGQSPSEQEMARKTGFSISVASEIMAILALSKNLSDMNERLSKIVVAFDKNGQPITADDLGAAGAMAVLMKDAIEPTLMQTLEGTPVLVHAGPFANIAHGCSSVIADLIALKVVGGDGYVVTEAGFGSEIGLEKFISIKCRTGGLKPSAVVLVASVRALKMHGGGPAVLPGKPLPKQYIEENLELIEKGLDNLKKHISNGTKYGLPVVVAINTFKTDTPKEWELVKKASLEFGAISAVVSDHWSKGGEGALDLADAVIAACNQNITFRQLYELDLPLIAKAEIVAKEMYEAAKMIIPDEVVAKIKLFEKQGYSNLPVCISKTALSLSGDPTLKGAPKDFDLPVNDVYISAGAGFVVFMVGEITKMPGLPTRPCIYDIELNVETGVAEGLF</sequence>
<evidence type="ECO:0000313" key="7">
    <source>
        <dbReference type="EMBL" id="JAS02531.1"/>
    </source>
</evidence>
<dbReference type="InterPro" id="IPR000559">
    <property type="entry name" value="Formate_THF_ligase"/>
</dbReference>
<proteinExistence type="inferred from homology"/>
<dbReference type="HAMAP" id="MF_01543">
    <property type="entry name" value="FTHFS"/>
    <property type="match status" value="1"/>
</dbReference>
<comment type="pathway">
    <text evidence="1">One-carbon metabolism; tetrahydrofolate interconversion.</text>
</comment>
<keyword evidence="5" id="KW-0547">Nucleotide-binding</keyword>
<protein>
    <recommendedName>
        <fullName evidence="2">formate--tetrahydrofolate ligase</fullName>
        <ecNumber evidence="2">6.3.4.3</ecNumber>
    </recommendedName>
</protein>
<dbReference type="GO" id="GO:0035999">
    <property type="term" value="P:tetrahydrofolate interconversion"/>
    <property type="evidence" value="ECO:0007669"/>
    <property type="project" value="UniProtKB-UniPathway"/>
</dbReference>
<organism evidence="7">
    <name type="scientific">Triatoma infestans</name>
    <name type="common">Assassin bug</name>
    <dbReference type="NCBI Taxonomy" id="30076"/>
    <lineage>
        <taxon>Eukaryota</taxon>
        <taxon>Metazoa</taxon>
        <taxon>Ecdysozoa</taxon>
        <taxon>Arthropoda</taxon>
        <taxon>Hexapoda</taxon>
        <taxon>Insecta</taxon>
        <taxon>Pterygota</taxon>
        <taxon>Neoptera</taxon>
        <taxon>Paraneoptera</taxon>
        <taxon>Hemiptera</taxon>
        <taxon>Heteroptera</taxon>
        <taxon>Panheteroptera</taxon>
        <taxon>Cimicomorpha</taxon>
        <taxon>Reduviidae</taxon>
        <taxon>Triatominae</taxon>
        <taxon>Triatoma</taxon>
    </lineage>
</organism>
<dbReference type="InterPro" id="IPR020628">
    <property type="entry name" value="Formate_THF_ligase_CS"/>
</dbReference>